<organism evidence="1 2">
    <name type="scientific">Tectimicrobiota bacterium</name>
    <dbReference type="NCBI Taxonomy" id="2528274"/>
    <lineage>
        <taxon>Bacteria</taxon>
        <taxon>Pseudomonadati</taxon>
        <taxon>Nitrospinota/Tectimicrobiota group</taxon>
        <taxon>Candidatus Tectimicrobiota</taxon>
    </lineage>
</organism>
<comment type="caution">
    <text evidence="1">The sequence shown here is derived from an EMBL/GenBank/DDBJ whole genome shotgun (WGS) entry which is preliminary data.</text>
</comment>
<dbReference type="Pfam" id="PF12006">
    <property type="entry name" value="DUF3500"/>
    <property type="match status" value="1"/>
</dbReference>
<evidence type="ECO:0000313" key="2">
    <source>
        <dbReference type="Proteomes" id="UP000712673"/>
    </source>
</evidence>
<dbReference type="InterPro" id="IPR021889">
    <property type="entry name" value="DUF3500"/>
</dbReference>
<accession>A0A937W7Q2</accession>
<dbReference type="EMBL" id="VGLS01001139">
    <property type="protein sequence ID" value="MBM3226989.1"/>
    <property type="molecule type" value="Genomic_DNA"/>
</dbReference>
<gene>
    <name evidence="1" type="ORF">FJZ47_24750</name>
</gene>
<dbReference type="AlphaFoldDB" id="A0A937W7Q2"/>
<evidence type="ECO:0000313" key="1">
    <source>
        <dbReference type="EMBL" id="MBM3226989.1"/>
    </source>
</evidence>
<sequence length="67" mass="7982">MGDFGDNDVFYYKVHSPVLLVEFDMHKGVFLDNDEPEKFHIHVMVRTPNGHDYGKDLLRQHLARFHR</sequence>
<dbReference type="Proteomes" id="UP000712673">
    <property type="component" value="Unassembled WGS sequence"/>
</dbReference>
<dbReference type="PANTHER" id="PTHR37489">
    <property type="entry name" value="DUF3500 DOMAIN-CONTAINING PROTEIN"/>
    <property type="match status" value="1"/>
</dbReference>
<proteinExistence type="predicted"/>
<protein>
    <submittedName>
        <fullName evidence="1">DUF3500 domain-containing protein</fullName>
    </submittedName>
</protein>
<name>A0A937W7Q2_UNCTE</name>
<reference evidence="1" key="1">
    <citation type="submission" date="2019-03" db="EMBL/GenBank/DDBJ databases">
        <title>Lake Tanganyika Metagenome-Assembled Genomes (MAGs).</title>
        <authorList>
            <person name="Tran P."/>
        </authorList>
    </citation>
    <scope>NUCLEOTIDE SEQUENCE</scope>
    <source>
        <strain evidence="1">K_DeepCast_65m_m2_066</strain>
    </source>
</reference>
<dbReference type="PANTHER" id="PTHR37489:SF1">
    <property type="entry name" value="DUF3500 DOMAIN-CONTAINING PROTEIN"/>
    <property type="match status" value="1"/>
</dbReference>